<proteinExistence type="predicted"/>
<dbReference type="OrthoDB" id="191139at2759"/>
<keyword evidence="3" id="KW-0472">Membrane</keyword>
<dbReference type="AlphaFoldDB" id="M1ALW8"/>
<keyword evidence="3" id="KW-1133">Transmembrane helix</keyword>
<feature type="transmembrane region" description="Helical" evidence="3">
    <location>
        <begin position="20"/>
        <end position="40"/>
    </location>
</feature>
<comment type="subcellular location">
    <subcellularLocation>
        <location evidence="1">Endomembrane system</location>
    </subcellularLocation>
</comment>
<dbReference type="PANTHER" id="PTHR31651:SF33">
    <property type="entry name" value="PROTEIN PIN-LIKES 1"/>
    <property type="match status" value="1"/>
</dbReference>
<reference evidence="5" key="1">
    <citation type="journal article" date="2011" name="Nature">
        <title>Genome sequence and analysis of the tuber crop potato.</title>
        <authorList>
            <consortium name="The Potato Genome Sequencing Consortium"/>
        </authorList>
    </citation>
    <scope>NUCLEOTIDE SEQUENCE [LARGE SCALE GENOMIC DNA]</scope>
    <source>
        <strain evidence="5">cv. DM1-3 516 R44</strain>
    </source>
</reference>
<feature type="transmembrane region" description="Helical" evidence="3">
    <location>
        <begin position="52"/>
        <end position="73"/>
    </location>
</feature>
<dbReference type="HOGENOM" id="CLU_2692618_0_0_1"/>
<organism evidence="4 5">
    <name type="scientific">Solanum tuberosum</name>
    <name type="common">Potato</name>
    <dbReference type="NCBI Taxonomy" id="4113"/>
    <lineage>
        <taxon>Eukaryota</taxon>
        <taxon>Viridiplantae</taxon>
        <taxon>Streptophyta</taxon>
        <taxon>Embryophyta</taxon>
        <taxon>Tracheophyta</taxon>
        <taxon>Spermatophyta</taxon>
        <taxon>Magnoliopsida</taxon>
        <taxon>eudicotyledons</taxon>
        <taxon>Gunneridae</taxon>
        <taxon>Pentapetalae</taxon>
        <taxon>asterids</taxon>
        <taxon>lamiids</taxon>
        <taxon>Solanales</taxon>
        <taxon>Solanaceae</taxon>
        <taxon>Solanoideae</taxon>
        <taxon>Solaneae</taxon>
        <taxon>Solanum</taxon>
    </lineage>
</organism>
<dbReference type="GO" id="GO:0012505">
    <property type="term" value="C:endomembrane system"/>
    <property type="evidence" value="ECO:0007669"/>
    <property type="project" value="UniProtKB-SubCell"/>
</dbReference>
<dbReference type="GO" id="GO:0080162">
    <property type="term" value="P:endoplasmic reticulum to cytosol auxin transport"/>
    <property type="evidence" value="ECO:0007669"/>
    <property type="project" value="InterPro"/>
</dbReference>
<evidence type="ECO:0000313" key="5">
    <source>
        <dbReference type="Proteomes" id="UP000011115"/>
    </source>
</evidence>
<evidence type="ECO:0000256" key="2">
    <source>
        <dbReference type="ARBA" id="ARBA00022448"/>
    </source>
</evidence>
<protein>
    <submittedName>
        <fullName evidence="4">Auxin efflux carrier family protein</fullName>
    </submittedName>
</protein>
<dbReference type="Proteomes" id="UP000011115">
    <property type="component" value="Unassembled WGS sequence"/>
</dbReference>
<keyword evidence="5" id="KW-1185">Reference proteome</keyword>
<sequence>MGGNLLKGLTGSGIQKSLLLGIIVVRYIALPLIGIVVVKGAIRLGLVQHDPLYQFVLLLQFALPPAMNIGMTFN</sequence>
<dbReference type="ExpressionAtlas" id="M1ALW8">
    <property type="expression patterns" value="baseline"/>
</dbReference>
<evidence type="ECO:0000313" key="4">
    <source>
        <dbReference type="EnsemblPlants" id="PGSC0003DMT400025711"/>
    </source>
</evidence>
<keyword evidence="3" id="KW-0812">Transmembrane</keyword>
<dbReference type="InterPro" id="IPR045033">
    <property type="entry name" value="PILS1/3/4/5/7"/>
</dbReference>
<evidence type="ECO:0000256" key="1">
    <source>
        <dbReference type="ARBA" id="ARBA00004308"/>
    </source>
</evidence>
<gene>
    <name evidence="4" type="primary">LOC102586886</name>
</gene>
<dbReference type="EnsemblPlants" id="PGSC0003DMT400025711">
    <property type="protein sequence ID" value="PGSC0003DMT400025711"/>
    <property type="gene ID" value="PGSC0003DMG400009927"/>
</dbReference>
<keyword evidence="2" id="KW-0813">Transport</keyword>
<dbReference type="PANTHER" id="PTHR31651">
    <property type="match status" value="1"/>
</dbReference>
<reference evidence="4" key="2">
    <citation type="submission" date="2015-06" db="UniProtKB">
        <authorList>
            <consortium name="EnsemblPlants"/>
        </authorList>
    </citation>
    <scope>IDENTIFICATION</scope>
    <source>
        <strain evidence="4">DM1-3 516 R44</strain>
    </source>
</reference>
<accession>M1ALW8</accession>
<dbReference type="Gramene" id="PGSC0003DMT400025711">
    <property type="protein sequence ID" value="PGSC0003DMT400025711"/>
    <property type="gene ID" value="PGSC0003DMG400009927"/>
</dbReference>
<name>M1ALW8_SOLTU</name>
<evidence type="ECO:0000256" key="3">
    <source>
        <dbReference type="SAM" id="Phobius"/>
    </source>
</evidence>